<dbReference type="Gene3D" id="3.40.50.1820">
    <property type="entry name" value="alpha/beta hydrolase"/>
    <property type="match status" value="1"/>
</dbReference>
<dbReference type="InterPro" id="IPR005084">
    <property type="entry name" value="CBM6"/>
</dbReference>
<evidence type="ECO:0000313" key="6">
    <source>
        <dbReference type="Proteomes" id="UP000005435"/>
    </source>
</evidence>
<evidence type="ECO:0000259" key="3">
    <source>
        <dbReference type="PROSITE" id="PS51175"/>
    </source>
</evidence>
<dbReference type="GO" id="GO:0000272">
    <property type="term" value="P:polysaccharide catabolic process"/>
    <property type="evidence" value="ECO:0007669"/>
    <property type="project" value="InterPro"/>
</dbReference>
<dbReference type="GO" id="GO:0030246">
    <property type="term" value="F:carbohydrate binding"/>
    <property type="evidence" value="ECO:0007669"/>
    <property type="project" value="InterPro"/>
</dbReference>
<dbReference type="eggNOG" id="COG2382">
    <property type="taxonomic scope" value="Bacteria"/>
</dbReference>
<dbReference type="InterPro" id="IPR006584">
    <property type="entry name" value="Cellulose-bd_IV"/>
</dbReference>
<sequence precursor="true">MQKRIVSLVLALACFFTLAKATTVTTSAAPPSGFDQYRSNIPHGKVEEITYYSTTTKTNRKATVYTPPGYTTSQKYNVLYLLHGIGGDHQEWLNGGSPQNILDNLYAENKIAPMIVVMPNGRAMADDRPIGDIYSPEKQAAFNNFQYDLINDLIPYIESKYSVAKDRENRAIAGLSMGGGQALNFGLKYMDYFAYTGGFSPAPNTQSPSALVSNPSLIREKMKVIYISCGEQDSLFSIAKGVHDYMTQVNVPHVWYQAPGNHDFVFWKDSLYQYVQLIFKNTTTPTATPTIPTNTPVPTIKSAFDKIEAENFDSKNARELSIIDTVNGGKGIGYINNGDYAVYKSVDFKNGANSFKALVASSLTSTVELRLNSPTGTLIGKLSISATGGWNNYEEQTCTISNVTGVNDLYLVFSGPVNIDWFKFDGGTNTTIGLGDLDGDGYVTSVDLALLKRHLLGMGYLTGESLAKADVNRDGDVNSLDFAYLKAAILGIIVDSPDL</sequence>
<dbReference type="CDD" id="cd04084">
    <property type="entry name" value="CBM6_xylanase-like"/>
    <property type="match status" value="1"/>
</dbReference>
<dbReference type="InterPro" id="IPR016134">
    <property type="entry name" value="Dockerin_dom"/>
</dbReference>
<dbReference type="EMBL" id="CP003065">
    <property type="protein sequence ID" value="AEV69022.1"/>
    <property type="molecule type" value="Genomic_DNA"/>
</dbReference>
<dbReference type="InterPro" id="IPR008979">
    <property type="entry name" value="Galactose-bd-like_sf"/>
</dbReference>
<dbReference type="PROSITE" id="PS51766">
    <property type="entry name" value="DOCKERIN"/>
    <property type="match status" value="1"/>
</dbReference>
<keyword evidence="1 2" id="KW-0732">Signal</keyword>
<dbReference type="PANTHER" id="PTHR48098:SF1">
    <property type="entry name" value="DIACYLGLYCEROL ACYLTRANSFERASE_MYCOLYLTRANSFERASE AG85A"/>
    <property type="match status" value="1"/>
</dbReference>
<dbReference type="InterPro" id="IPR036439">
    <property type="entry name" value="Dockerin_dom_sf"/>
</dbReference>
<protein>
    <submittedName>
        <fullName evidence="5">Enterochelin esterase-like enzyme</fullName>
    </submittedName>
</protein>
<accession>G8LZT2</accession>
<dbReference type="Pfam" id="PF00756">
    <property type="entry name" value="Esterase"/>
    <property type="match status" value="1"/>
</dbReference>
<dbReference type="HOGENOM" id="CLU_556327_0_0_9"/>
<dbReference type="Pfam" id="PF00404">
    <property type="entry name" value="Dockerin_1"/>
    <property type="match status" value="1"/>
</dbReference>
<dbReference type="InterPro" id="IPR018247">
    <property type="entry name" value="EF_Hand_1_Ca_BS"/>
</dbReference>
<dbReference type="SMART" id="SM00606">
    <property type="entry name" value="CBD_IV"/>
    <property type="match status" value="1"/>
</dbReference>
<evidence type="ECO:0000256" key="2">
    <source>
        <dbReference type="SAM" id="SignalP"/>
    </source>
</evidence>
<dbReference type="Gene3D" id="1.10.1330.10">
    <property type="entry name" value="Dockerin domain"/>
    <property type="match status" value="1"/>
</dbReference>
<dbReference type="InterPro" id="IPR050583">
    <property type="entry name" value="Mycobacterial_A85_antigen"/>
</dbReference>
<dbReference type="SUPFAM" id="SSF53474">
    <property type="entry name" value="alpha/beta-Hydrolases"/>
    <property type="match status" value="1"/>
</dbReference>
<dbReference type="PROSITE" id="PS51175">
    <property type="entry name" value="CBM6"/>
    <property type="match status" value="1"/>
</dbReference>
<dbReference type="AlphaFoldDB" id="G8LZT2"/>
<feature type="chain" id="PRO_5003511661" evidence="2">
    <location>
        <begin position="22"/>
        <end position="499"/>
    </location>
</feature>
<feature type="domain" description="Dockerin" evidence="4">
    <location>
        <begin position="430"/>
        <end position="498"/>
    </location>
</feature>
<dbReference type="GO" id="GO:0016747">
    <property type="term" value="F:acyltransferase activity, transferring groups other than amino-acyl groups"/>
    <property type="evidence" value="ECO:0007669"/>
    <property type="project" value="TreeGrafter"/>
</dbReference>
<evidence type="ECO:0000259" key="4">
    <source>
        <dbReference type="PROSITE" id="PS51766"/>
    </source>
</evidence>
<dbReference type="Proteomes" id="UP000005435">
    <property type="component" value="Chromosome"/>
</dbReference>
<gene>
    <name evidence="5" type="ordered locus">Clocl_2447</name>
</gene>
<dbReference type="eggNOG" id="COG3507">
    <property type="taxonomic scope" value="Bacteria"/>
</dbReference>
<dbReference type="KEGG" id="ccl:Clocl_2447"/>
<proteinExistence type="predicted"/>
<dbReference type="Gene3D" id="2.60.120.260">
    <property type="entry name" value="Galactose-binding domain-like"/>
    <property type="match status" value="1"/>
</dbReference>
<dbReference type="OrthoDB" id="9777383at2"/>
<dbReference type="STRING" id="720554.Clocl_2447"/>
<dbReference type="eggNOG" id="COG4193">
    <property type="taxonomic scope" value="Bacteria"/>
</dbReference>
<evidence type="ECO:0000313" key="5">
    <source>
        <dbReference type="EMBL" id="AEV69022.1"/>
    </source>
</evidence>
<evidence type="ECO:0000256" key="1">
    <source>
        <dbReference type="ARBA" id="ARBA00022729"/>
    </source>
</evidence>
<dbReference type="Pfam" id="PF03422">
    <property type="entry name" value="CBM_6"/>
    <property type="match status" value="1"/>
</dbReference>
<reference evidence="5 6" key="2">
    <citation type="journal article" date="2012" name="Stand. Genomic Sci.">
        <title>Complete Genome Sequence of Clostridium clariflavum DSM 19732.</title>
        <authorList>
            <person name="Izquierdo J.A."/>
            <person name="Goodwin L."/>
            <person name="Davenport K.W."/>
            <person name="Teshima H."/>
            <person name="Bruce D."/>
            <person name="Detter C."/>
            <person name="Tapia R."/>
            <person name="Han S."/>
            <person name="Land M."/>
            <person name="Hauser L."/>
            <person name="Jeffries C.D."/>
            <person name="Han J."/>
            <person name="Pitluck S."/>
            <person name="Nolan M."/>
            <person name="Chen A."/>
            <person name="Huntemann M."/>
            <person name="Mavromatis K."/>
            <person name="Mikhailova N."/>
            <person name="Liolios K."/>
            <person name="Woyke T."/>
            <person name="Lynd L.R."/>
        </authorList>
    </citation>
    <scope>NUCLEOTIDE SEQUENCE [LARGE SCALE GENOMIC DNA]</scope>
    <source>
        <strain evidence="6">DSM 19732 / NBRC 101661 / EBR45</strain>
    </source>
</reference>
<dbReference type="RefSeq" id="WP_014255590.1">
    <property type="nucleotide sequence ID" value="NC_016627.1"/>
</dbReference>
<dbReference type="CDD" id="cd14256">
    <property type="entry name" value="Dockerin_I"/>
    <property type="match status" value="1"/>
</dbReference>
<dbReference type="InterPro" id="IPR002105">
    <property type="entry name" value="Dockerin_1_rpt"/>
</dbReference>
<name>G8LZT2_ACECE</name>
<keyword evidence="6" id="KW-1185">Reference proteome</keyword>
<dbReference type="GO" id="GO:0004553">
    <property type="term" value="F:hydrolase activity, hydrolyzing O-glycosyl compounds"/>
    <property type="evidence" value="ECO:0007669"/>
    <property type="project" value="InterPro"/>
</dbReference>
<dbReference type="PROSITE" id="PS00018">
    <property type="entry name" value="EF_HAND_1"/>
    <property type="match status" value="1"/>
</dbReference>
<dbReference type="InterPro" id="IPR000801">
    <property type="entry name" value="Esterase-like"/>
</dbReference>
<dbReference type="SUPFAM" id="SSF49785">
    <property type="entry name" value="Galactose-binding domain-like"/>
    <property type="match status" value="1"/>
</dbReference>
<reference evidence="6" key="1">
    <citation type="submission" date="2011-12" db="EMBL/GenBank/DDBJ databases">
        <title>Complete sequence of Clostridium clariflavum DSM 19732.</title>
        <authorList>
            <consortium name="US DOE Joint Genome Institute"/>
            <person name="Lucas S."/>
            <person name="Han J."/>
            <person name="Lapidus A."/>
            <person name="Cheng J.-F."/>
            <person name="Goodwin L."/>
            <person name="Pitluck S."/>
            <person name="Peters L."/>
            <person name="Teshima H."/>
            <person name="Detter J.C."/>
            <person name="Han C."/>
            <person name="Tapia R."/>
            <person name="Land M."/>
            <person name="Hauser L."/>
            <person name="Kyrpides N."/>
            <person name="Ivanova N."/>
            <person name="Pagani I."/>
            <person name="Kitzmiller T."/>
            <person name="Lynd L."/>
            <person name="Izquierdo J."/>
            <person name="Woyke T."/>
        </authorList>
    </citation>
    <scope>NUCLEOTIDE SEQUENCE [LARGE SCALE GENOMIC DNA]</scope>
    <source>
        <strain evidence="6">DSM 19732 / NBRC 101661 / EBR45</strain>
    </source>
</reference>
<organism evidence="5 6">
    <name type="scientific">Acetivibrio clariflavus (strain DSM 19732 / NBRC 101661 / EBR45)</name>
    <name type="common">Clostridium clariflavum</name>
    <dbReference type="NCBI Taxonomy" id="720554"/>
    <lineage>
        <taxon>Bacteria</taxon>
        <taxon>Bacillati</taxon>
        <taxon>Bacillota</taxon>
        <taxon>Clostridia</taxon>
        <taxon>Eubacteriales</taxon>
        <taxon>Oscillospiraceae</taxon>
        <taxon>Acetivibrio</taxon>
    </lineage>
</organism>
<dbReference type="InterPro" id="IPR029058">
    <property type="entry name" value="AB_hydrolase_fold"/>
</dbReference>
<feature type="domain" description="CBM6" evidence="3">
    <location>
        <begin position="305"/>
        <end position="425"/>
    </location>
</feature>
<dbReference type="SUPFAM" id="SSF63446">
    <property type="entry name" value="Type I dockerin domain"/>
    <property type="match status" value="1"/>
</dbReference>
<dbReference type="PANTHER" id="PTHR48098">
    <property type="entry name" value="ENTEROCHELIN ESTERASE-RELATED"/>
    <property type="match status" value="1"/>
</dbReference>
<feature type="signal peptide" evidence="2">
    <location>
        <begin position="1"/>
        <end position="21"/>
    </location>
</feature>